<dbReference type="HOGENOM" id="CLU_176678_0_0_1"/>
<reference evidence="2" key="1">
    <citation type="journal article" date="2014" name="Proc. Natl. Acad. Sci. U.S.A.">
        <title>Extensive sampling of basidiomycete genomes demonstrates inadequacy of the white-rot/brown-rot paradigm for wood decay fungi.</title>
        <authorList>
            <person name="Riley R."/>
            <person name="Salamov A.A."/>
            <person name="Brown D.W."/>
            <person name="Nagy L.G."/>
            <person name="Floudas D."/>
            <person name="Held B.W."/>
            <person name="Levasseur A."/>
            <person name="Lombard V."/>
            <person name="Morin E."/>
            <person name="Otillar R."/>
            <person name="Lindquist E.A."/>
            <person name="Sun H."/>
            <person name="LaButti K.M."/>
            <person name="Schmutz J."/>
            <person name="Jabbour D."/>
            <person name="Luo H."/>
            <person name="Baker S.E."/>
            <person name="Pisabarro A.G."/>
            <person name="Walton J.D."/>
            <person name="Blanchette R.A."/>
            <person name="Henrissat B."/>
            <person name="Martin F."/>
            <person name="Cullen D."/>
            <person name="Hibbett D.S."/>
            <person name="Grigoriev I.V."/>
        </authorList>
    </citation>
    <scope>NUCLEOTIDE SEQUENCE [LARGE SCALE GENOMIC DNA]</scope>
    <source>
        <strain evidence="2">PC15</strain>
    </source>
</reference>
<evidence type="ECO:0000313" key="2">
    <source>
        <dbReference type="Proteomes" id="UP000027073"/>
    </source>
</evidence>
<dbReference type="AlphaFoldDB" id="A0A067P439"/>
<evidence type="ECO:0000313" key="1">
    <source>
        <dbReference type="EMBL" id="KDQ34010.1"/>
    </source>
</evidence>
<name>A0A067P439_PLEO1</name>
<dbReference type="EMBL" id="KL198004">
    <property type="protein sequence ID" value="KDQ34010.1"/>
    <property type="molecule type" value="Genomic_DNA"/>
</dbReference>
<dbReference type="OrthoDB" id="3259294at2759"/>
<dbReference type="VEuPathDB" id="FungiDB:PLEOSDRAFT_1033462"/>
<dbReference type="Proteomes" id="UP000027073">
    <property type="component" value="Unassembled WGS sequence"/>
</dbReference>
<protein>
    <submittedName>
        <fullName evidence="1">Uncharacterized protein</fullName>
    </submittedName>
</protein>
<gene>
    <name evidence="1" type="ORF">PLEOSDRAFT_1033462</name>
</gene>
<proteinExistence type="predicted"/>
<dbReference type="InParanoid" id="A0A067P439"/>
<sequence length="97" mass="11453">MGAKLELGSPMICTYLLGHDDHYTSHDFVTFYWSTYVSEARSYWHPDDAYKTTEKVALIKKNNRVIGLSPVFDYVYRPETLDTMCLYDWVTRCKRVK</sequence>
<accession>A0A067P439</accession>
<organism evidence="1 2">
    <name type="scientific">Pleurotus ostreatus (strain PC15)</name>
    <name type="common">Oyster mushroom</name>
    <dbReference type="NCBI Taxonomy" id="1137138"/>
    <lineage>
        <taxon>Eukaryota</taxon>
        <taxon>Fungi</taxon>
        <taxon>Dikarya</taxon>
        <taxon>Basidiomycota</taxon>
        <taxon>Agaricomycotina</taxon>
        <taxon>Agaricomycetes</taxon>
        <taxon>Agaricomycetidae</taxon>
        <taxon>Agaricales</taxon>
        <taxon>Pleurotineae</taxon>
        <taxon>Pleurotaceae</taxon>
        <taxon>Pleurotus</taxon>
    </lineage>
</organism>
<feature type="non-terminal residue" evidence="1">
    <location>
        <position position="97"/>
    </location>
</feature>